<proteinExistence type="predicted"/>
<gene>
    <name evidence="1" type="ORF">SCOCK_290029</name>
</gene>
<name>A0A9W4DWB1_9ACTN</name>
<keyword evidence="2" id="KW-1185">Reference proteome</keyword>
<dbReference type="EMBL" id="CAJSLV010000058">
    <property type="protein sequence ID" value="CAG6394692.1"/>
    <property type="molecule type" value="Genomic_DNA"/>
</dbReference>
<reference evidence="1" key="1">
    <citation type="submission" date="2021-05" db="EMBL/GenBank/DDBJ databases">
        <authorList>
            <person name="Arsene-Ploetze F."/>
        </authorList>
    </citation>
    <scope>NUCLEOTIDE SEQUENCE</scope>
    <source>
        <strain evidence="1">DSM 42138</strain>
    </source>
</reference>
<dbReference type="Proteomes" id="UP001152519">
    <property type="component" value="Unassembled WGS sequence"/>
</dbReference>
<evidence type="ECO:0000313" key="2">
    <source>
        <dbReference type="Proteomes" id="UP001152519"/>
    </source>
</evidence>
<sequence length="35" mass="3967">MPDSESFTPEISFAHYRRGMSHSRVLGAEEPSMQV</sequence>
<protein>
    <submittedName>
        <fullName evidence="1">Uncharacterized protein</fullName>
    </submittedName>
</protein>
<organism evidence="1 2">
    <name type="scientific">Actinacidiphila cocklensis</name>
    <dbReference type="NCBI Taxonomy" id="887465"/>
    <lineage>
        <taxon>Bacteria</taxon>
        <taxon>Bacillati</taxon>
        <taxon>Actinomycetota</taxon>
        <taxon>Actinomycetes</taxon>
        <taxon>Kitasatosporales</taxon>
        <taxon>Streptomycetaceae</taxon>
        <taxon>Actinacidiphila</taxon>
    </lineage>
</organism>
<evidence type="ECO:0000313" key="1">
    <source>
        <dbReference type="EMBL" id="CAG6394692.1"/>
    </source>
</evidence>
<dbReference type="AlphaFoldDB" id="A0A9W4DWB1"/>
<accession>A0A9W4DWB1</accession>
<comment type="caution">
    <text evidence="1">The sequence shown here is derived from an EMBL/GenBank/DDBJ whole genome shotgun (WGS) entry which is preliminary data.</text>
</comment>